<dbReference type="InterPro" id="IPR042094">
    <property type="entry name" value="T2SS_GspF_sf"/>
</dbReference>
<feature type="transmembrane region" description="Helical" evidence="9">
    <location>
        <begin position="384"/>
        <end position="404"/>
    </location>
</feature>
<dbReference type="AlphaFoldDB" id="A0A285HK63"/>
<feature type="domain" description="Type II secretion system protein GspF" evidence="10">
    <location>
        <begin position="77"/>
        <end position="200"/>
    </location>
</feature>
<dbReference type="Proteomes" id="UP000219573">
    <property type="component" value="Unassembled WGS sequence"/>
</dbReference>
<evidence type="ECO:0000256" key="1">
    <source>
        <dbReference type="ARBA" id="ARBA00004429"/>
    </source>
</evidence>
<dbReference type="InterPro" id="IPR003004">
    <property type="entry name" value="GspF/PilC"/>
</dbReference>
<evidence type="ECO:0000313" key="12">
    <source>
        <dbReference type="Proteomes" id="UP000219573"/>
    </source>
</evidence>
<evidence type="ECO:0000256" key="8">
    <source>
        <dbReference type="SAM" id="MobiDB-lite"/>
    </source>
</evidence>
<dbReference type="PRINTS" id="PR00812">
    <property type="entry name" value="BCTERIALGSPF"/>
</dbReference>
<evidence type="ECO:0000256" key="9">
    <source>
        <dbReference type="SAM" id="Phobius"/>
    </source>
</evidence>
<evidence type="ECO:0000313" key="11">
    <source>
        <dbReference type="EMBL" id="SNY36122.1"/>
    </source>
</evidence>
<gene>
    <name evidence="11" type="ORF">SAMN06265827_12051</name>
</gene>
<comment type="similarity">
    <text evidence="2">Belongs to the GSP F family.</text>
</comment>
<evidence type="ECO:0000256" key="6">
    <source>
        <dbReference type="ARBA" id="ARBA00022989"/>
    </source>
</evidence>
<evidence type="ECO:0000259" key="10">
    <source>
        <dbReference type="Pfam" id="PF00482"/>
    </source>
</evidence>
<comment type="subcellular location">
    <subcellularLocation>
        <location evidence="1">Cell inner membrane</location>
        <topology evidence="1">Multi-pass membrane protein</topology>
    </subcellularLocation>
</comment>
<keyword evidence="12" id="KW-1185">Reference proteome</keyword>
<dbReference type="Pfam" id="PF00482">
    <property type="entry name" value="T2SSF"/>
    <property type="match status" value="2"/>
</dbReference>
<reference evidence="12" key="1">
    <citation type="submission" date="2017-09" db="EMBL/GenBank/DDBJ databases">
        <authorList>
            <person name="Varghese N."/>
            <person name="Submissions S."/>
        </authorList>
    </citation>
    <scope>NUCLEOTIDE SEQUENCE [LARGE SCALE GENOMIC DNA]</scope>
    <source>
        <strain evidence="12">MSL47</strain>
    </source>
</reference>
<accession>A0A285HK63</accession>
<dbReference type="FunFam" id="1.20.81.30:FF:000001">
    <property type="entry name" value="Type II secretion system protein F"/>
    <property type="match status" value="1"/>
</dbReference>
<evidence type="ECO:0000256" key="7">
    <source>
        <dbReference type="ARBA" id="ARBA00023136"/>
    </source>
</evidence>
<evidence type="ECO:0000256" key="4">
    <source>
        <dbReference type="ARBA" id="ARBA00022519"/>
    </source>
</evidence>
<proteinExistence type="inferred from homology"/>
<dbReference type="InterPro" id="IPR018076">
    <property type="entry name" value="T2SS_GspF_dom"/>
</dbReference>
<feature type="domain" description="Type II secretion system protein GspF" evidence="10">
    <location>
        <begin position="280"/>
        <end position="402"/>
    </location>
</feature>
<keyword evidence="4" id="KW-0997">Cell inner membrane</keyword>
<evidence type="ECO:0000256" key="2">
    <source>
        <dbReference type="ARBA" id="ARBA00005745"/>
    </source>
</evidence>
<dbReference type="PANTHER" id="PTHR30012">
    <property type="entry name" value="GENERAL SECRETION PATHWAY PROTEIN"/>
    <property type="match status" value="1"/>
</dbReference>
<dbReference type="Gene3D" id="1.20.81.30">
    <property type="entry name" value="Type II secretion system (T2SS), domain F"/>
    <property type="match status" value="2"/>
</dbReference>
<keyword evidence="3" id="KW-1003">Cell membrane</keyword>
<dbReference type="EMBL" id="OBDZ01000020">
    <property type="protein sequence ID" value="SNY36122.1"/>
    <property type="molecule type" value="Genomic_DNA"/>
</dbReference>
<evidence type="ECO:0000256" key="5">
    <source>
        <dbReference type="ARBA" id="ARBA00022692"/>
    </source>
</evidence>
<feature type="region of interest" description="Disordered" evidence="8">
    <location>
        <begin position="1"/>
        <end position="21"/>
    </location>
</feature>
<dbReference type="PANTHER" id="PTHR30012:SF0">
    <property type="entry name" value="TYPE II SECRETION SYSTEM PROTEIN F-RELATED"/>
    <property type="match status" value="1"/>
</dbReference>
<feature type="transmembrane region" description="Helical" evidence="9">
    <location>
        <begin position="177"/>
        <end position="196"/>
    </location>
</feature>
<feature type="transmembrane region" description="Helical" evidence="9">
    <location>
        <begin position="230"/>
        <end position="249"/>
    </location>
</feature>
<name>A0A285HK63_9FIRM</name>
<organism evidence="11 12">
    <name type="scientific">Orenia metallireducens</name>
    <dbReference type="NCBI Taxonomy" id="1413210"/>
    <lineage>
        <taxon>Bacteria</taxon>
        <taxon>Bacillati</taxon>
        <taxon>Bacillota</taxon>
        <taxon>Clostridia</taxon>
        <taxon>Halanaerobiales</taxon>
        <taxon>Halobacteroidaceae</taxon>
        <taxon>Orenia</taxon>
    </lineage>
</organism>
<dbReference type="OrthoDB" id="9805682at2"/>
<dbReference type="GO" id="GO:0005886">
    <property type="term" value="C:plasma membrane"/>
    <property type="evidence" value="ECO:0007669"/>
    <property type="project" value="UniProtKB-SubCell"/>
</dbReference>
<evidence type="ECO:0000256" key="3">
    <source>
        <dbReference type="ARBA" id="ARBA00022475"/>
    </source>
</evidence>
<dbReference type="STRING" id="1413210.U472_05935"/>
<keyword evidence="5 9" id="KW-0812">Transmembrane</keyword>
<protein>
    <submittedName>
        <fullName evidence="11">Type IV pilus assembly protein PilC</fullName>
    </submittedName>
</protein>
<keyword evidence="7 9" id="KW-0472">Membrane</keyword>
<keyword evidence="6 9" id="KW-1133">Transmembrane helix</keyword>
<sequence>MAKKFQYQARDSSGRKKSGQIEAQSKQEALTKLKAMGLLVLGLEVEKKGFSLKGYLDKLNSIEILPARVGLKDKYIFCRQLSSMISSGIPIVNGLQSLAKQVENKSLKRAVKDIAIEIEKGRSFSAALRQSPNIFSNYFIRLVEVGETGGFLDETLMNLADYFKDQNEKRKEIISNITYPIITMGSSIIVLILMMVKVLPNFMKTFEKLNVELPLPTKILLRVSNLMSSYWWLLLLGIILLLLSTYYYYRTDKGRYQIDKLLLQIPILKGFILENSLIIFAKNLSLLERTGIPFLQGMEIVNQNITNRAIRYKLDKARLKIKDGFNITTALKQQDVFPDIALQMIQTAENTGSLEEKLNDIVDFYQDEVEEKFARMIALLEPSLIIFLTFGIGGIVASVILPIFKMSQGY</sequence>
<dbReference type="RefSeq" id="WP_097018597.1">
    <property type="nucleotide sequence ID" value="NZ_OBDZ01000020.1"/>
</dbReference>